<dbReference type="InterPro" id="IPR036390">
    <property type="entry name" value="WH_DNA-bd_sf"/>
</dbReference>
<sequence length="319" mass="35306">MADSQGPTARALQLLSLLHAQPQWSGHDLAERLGVTTRTLRRHIDRLRSLGYPVQGVAGADGGYRLGEGGRVLPLLITDDEAIALAVALRLVAGTPVRGMADAGVTALAQLDSVLPDRLRHQVTALADSIALPAWSFTEREVDPDLLSVMARACRDGEELRFAYIAADGEKTDRLTQPHRVVVVRDRWYLVAWDLRRDDWRTFRLDRASDARFAGVRFKPKEIPGGDPVAFVTERQAPGTEFEAEVILGPGVDRSAVCRLGLIEERDGRLTLSLRAHRAEWLINELLVVIAELDVVGLRVSDEIRVRLREVVTTIDRLA</sequence>
<keyword evidence="1" id="KW-0805">Transcription regulation</keyword>
<dbReference type="AlphaFoldDB" id="A0A2G6KG16"/>
<dbReference type="PANTHER" id="PTHR34580:SF3">
    <property type="entry name" value="PROTEIN PAFB"/>
    <property type="match status" value="1"/>
</dbReference>
<evidence type="ECO:0000256" key="1">
    <source>
        <dbReference type="ARBA" id="ARBA00023015"/>
    </source>
</evidence>
<dbReference type="PROSITE" id="PS51000">
    <property type="entry name" value="HTH_DEOR_2"/>
    <property type="match status" value="1"/>
</dbReference>
<organism evidence="4 5">
    <name type="scientific">Ilumatobacter coccineus</name>
    <dbReference type="NCBI Taxonomy" id="467094"/>
    <lineage>
        <taxon>Bacteria</taxon>
        <taxon>Bacillati</taxon>
        <taxon>Actinomycetota</taxon>
        <taxon>Acidimicrobiia</taxon>
        <taxon>Acidimicrobiales</taxon>
        <taxon>Ilumatobacteraceae</taxon>
        <taxon>Ilumatobacter</taxon>
    </lineage>
</organism>
<dbReference type="GO" id="GO:0003700">
    <property type="term" value="F:DNA-binding transcription factor activity"/>
    <property type="evidence" value="ECO:0007669"/>
    <property type="project" value="InterPro"/>
</dbReference>
<dbReference type="PROSITE" id="PS52050">
    <property type="entry name" value="WYL"/>
    <property type="match status" value="1"/>
</dbReference>
<evidence type="ECO:0000259" key="3">
    <source>
        <dbReference type="PROSITE" id="PS51000"/>
    </source>
</evidence>
<dbReference type="InterPro" id="IPR026881">
    <property type="entry name" value="WYL_dom"/>
</dbReference>
<reference evidence="4 5" key="1">
    <citation type="submission" date="2017-10" db="EMBL/GenBank/DDBJ databases">
        <title>Novel microbial diversity and functional potential in the marine mammal oral microbiome.</title>
        <authorList>
            <person name="Dudek N.K."/>
            <person name="Sun C.L."/>
            <person name="Burstein D."/>
            <person name="Kantor R.S."/>
            <person name="Aliaga Goltsman D.S."/>
            <person name="Bik E.M."/>
            <person name="Thomas B.C."/>
            <person name="Banfield J.F."/>
            <person name="Relman D.A."/>
        </authorList>
    </citation>
    <scope>NUCLEOTIDE SEQUENCE [LARGE SCALE GENOMIC DNA]</scope>
    <source>
        <strain evidence="4">DOLJORAL78_61_10</strain>
    </source>
</reference>
<dbReference type="PANTHER" id="PTHR34580">
    <property type="match status" value="1"/>
</dbReference>
<keyword evidence="4" id="KW-0238">DNA-binding</keyword>
<dbReference type="InterPro" id="IPR028349">
    <property type="entry name" value="PafC-like"/>
</dbReference>
<dbReference type="InterPro" id="IPR011991">
    <property type="entry name" value="ArsR-like_HTH"/>
</dbReference>
<proteinExistence type="predicted"/>
<dbReference type="Proteomes" id="UP000230914">
    <property type="component" value="Unassembled WGS sequence"/>
</dbReference>
<dbReference type="InterPro" id="IPR036388">
    <property type="entry name" value="WH-like_DNA-bd_sf"/>
</dbReference>
<dbReference type="EMBL" id="PDSL01000012">
    <property type="protein sequence ID" value="PIE34616.1"/>
    <property type="molecule type" value="Genomic_DNA"/>
</dbReference>
<dbReference type="GO" id="GO:0003677">
    <property type="term" value="F:DNA binding"/>
    <property type="evidence" value="ECO:0007669"/>
    <property type="project" value="UniProtKB-KW"/>
</dbReference>
<name>A0A2G6KG16_9ACTN</name>
<dbReference type="CDD" id="cd00090">
    <property type="entry name" value="HTH_ARSR"/>
    <property type="match status" value="1"/>
</dbReference>
<dbReference type="Pfam" id="PF13280">
    <property type="entry name" value="WYL"/>
    <property type="match status" value="1"/>
</dbReference>
<keyword evidence="2" id="KW-0804">Transcription</keyword>
<gene>
    <name evidence="4" type="ORF">CSA55_00510</name>
</gene>
<dbReference type="PIRSF" id="PIRSF016838">
    <property type="entry name" value="PafC"/>
    <property type="match status" value="1"/>
</dbReference>
<evidence type="ECO:0000313" key="5">
    <source>
        <dbReference type="Proteomes" id="UP000230914"/>
    </source>
</evidence>
<evidence type="ECO:0000313" key="4">
    <source>
        <dbReference type="EMBL" id="PIE34616.1"/>
    </source>
</evidence>
<dbReference type="InterPro" id="IPR013196">
    <property type="entry name" value="HTH_11"/>
</dbReference>
<dbReference type="Pfam" id="PF08279">
    <property type="entry name" value="HTH_11"/>
    <property type="match status" value="1"/>
</dbReference>
<comment type="caution">
    <text evidence="4">The sequence shown here is derived from an EMBL/GenBank/DDBJ whole genome shotgun (WGS) entry which is preliminary data.</text>
</comment>
<dbReference type="Gene3D" id="1.10.10.10">
    <property type="entry name" value="Winged helix-like DNA-binding domain superfamily/Winged helix DNA-binding domain"/>
    <property type="match status" value="1"/>
</dbReference>
<protein>
    <submittedName>
        <fullName evidence="4">DNA-binding transcriptional regulator</fullName>
    </submittedName>
</protein>
<dbReference type="SUPFAM" id="SSF46785">
    <property type="entry name" value="Winged helix' DNA-binding domain"/>
    <property type="match status" value="1"/>
</dbReference>
<accession>A0A2G6KG16</accession>
<feature type="domain" description="HTH deoR-type" evidence="3">
    <location>
        <begin position="7"/>
        <end position="62"/>
    </location>
</feature>
<dbReference type="InterPro" id="IPR051534">
    <property type="entry name" value="CBASS_pafABC_assoc_protein"/>
</dbReference>
<dbReference type="InterPro" id="IPR001034">
    <property type="entry name" value="DeoR_HTH"/>
</dbReference>
<evidence type="ECO:0000256" key="2">
    <source>
        <dbReference type="ARBA" id="ARBA00023163"/>
    </source>
</evidence>